<dbReference type="SUPFAM" id="SSF56672">
    <property type="entry name" value="DNA/RNA polymerases"/>
    <property type="match status" value="1"/>
</dbReference>
<keyword evidence="10" id="KW-0934">Plastid</keyword>
<dbReference type="GO" id="GO:0006563">
    <property type="term" value="P:L-serine metabolic process"/>
    <property type="evidence" value="ECO:0007669"/>
    <property type="project" value="UniProtKB-ARBA"/>
</dbReference>
<evidence type="ECO:0000256" key="3">
    <source>
        <dbReference type="ARBA" id="ARBA00004229"/>
    </source>
</evidence>
<dbReference type="Gene3D" id="3.40.50.1100">
    <property type="match status" value="2"/>
</dbReference>
<evidence type="ECO:0000256" key="2">
    <source>
        <dbReference type="ARBA" id="ARBA00001933"/>
    </source>
</evidence>
<dbReference type="InterPro" id="IPR001721">
    <property type="entry name" value="TD_ACT-like"/>
</dbReference>
<dbReference type="InterPro" id="IPR043502">
    <property type="entry name" value="DNA/RNA_pol_sf"/>
</dbReference>
<dbReference type="PANTHER" id="PTHR48078">
    <property type="entry name" value="THREONINE DEHYDRATASE, MITOCHONDRIAL-RELATED"/>
    <property type="match status" value="1"/>
</dbReference>
<dbReference type="Pfam" id="PF00078">
    <property type="entry name" value="RVT_1"/>
    <property type="match status" value="1"/>
</dbReference>
<evidence type="ECO:0000256" key="9">
    <source>
        <dbReference type="ARBA" id="ARBA00022624"/>
    </source>
</evidence>
<dbReference type="UniPathway" id="UPA00047">
    <property type="reaction ID" value="UER00054"/>
</dbReference>
<dbReference type="GO" id="GO:0009507">
    <property type="term" value="C:chloroplast"/>
    <property type="evidence" value="ECO:0007669"/>
    <property type="project" value="UniProtKB-SubCell"/>
</dbReference>
<dbReference type="PROSITE" id="PS50878">
    <property type="entry name" value="RT_POL"/>
    <property type="match status" value="1"/>
</dbReference>
<dbReference type="EC" id="4.3.1.19" evidence="6"/>
<dbReference type="Pfam" id="PF13966">
    <property type="entry name" value="zf-RVT"/>
    <property type="match status" value="1"/>
</dbReference>
<dbReference type="InterPro" id="IPR045865">
    <property type="entry name" value="ACT-like_dom_sf"/>
</dbReference>
<sequence length="1740" mass="198152">MESLCFSTTHFSLLRPTLPNPIRPIKHVLIGSAAKPFIKATISKPAAEISGTSSTTVTSSQTSLHPSPVPPLKRVSSDSLQYQPGCIGAVPDRTIHDGIDGVVGAMEYLTNILSSKVYDVAIESPLQLAPKLSERLGAQIWLKREDLQPVFSFKLRGAYNMMAKIPKEQLERGVICSSAGNHAQGVALAAKRLGCNAVIAMPVTTPEIKWKSVERLGATVVLVGIRMMKHRHMLNNGVKRSVAHLYLLLIIQMSSWGRERSEWRLCVRCKAHWTQFLYLWVVGVNSWYRCLCEEGFSRDYVLSCWENRILLSSNTLIVPRGNETVFNTVVYTFCPPTFVKIIGVEPCDANAMALSLHHDQRVMLDQVGGFADGVAVKVVGEETFRLCRELIDGIVLVSRDAICASIKNMFEEKRSILEPAGALALAGAEAYCKYYGIKGGNIVAITSGANMNFDRLRLVTELADVGRQREAVLATLLPEEPGSFKQFCEMVGHMNITEFKYRYNPHKEKALVLYRSVGIGRNLGWVSLDARGAAGGVLVMWDKRVLEGLEFEVGSFSISCRFRNCEEGFVWVFSGLYGPSKGRERRELWEELAAIKGLWNDPWCIAGDFNVVRFPAETSNGRQMSTAMREFSSFIEEFELVDPPLGGGAFTWIGGEGGALKARLDRFLFSGDWEERVTGAMQCLLTRPVSDHCPIRLDCGGVRKGKSPFRFENMWLRVEGFTDKVKEWWQSYIFRGSPSFVIAKKLQALKHDLKLWNKESLGDVSVKKNAAWEKLKYWDNLESLGSLSEEDRRSQGAARDEFNHCAILEEISWRQKSRALWLKEGDSNTKFFHRMANARRRGNFISSLTVRGIRLSKEEELKEGIESYFKSMFEDPIVRRPEVESGLFNTLDSLDNDILERQFSNEEVFRALSDLGGDKAPGPDGFTLAFWKTCWPVVGGEVMQVFEELHSQNVIFRSHNATFLVLIPKKEGASDVQDYRPISLVGSLYKIIAKVLANRLKGVMEKLVSNSQNAFVEGRQILDAVLVANEAIDSRKRSVGTCLVCKLDIEKAYDHVNWRFLMSVLEKMGFGPKWRKWIFCCISTVRTAVLVNGTPTDFFSTYRGLRQGDPLSPYLFVLIMEALSSLISRAEENGFIRGFKATGRRGEGVSVSHLLFADDTLLFCEDDRDQLFFWKWVVICFEVVSGLKINLQKSEIIPIGGVEEVDRAATVFGCKVGNLPTNYLGLPLGASHKSCRVWDGVEERFKRKLAMEFLWGDMEERRKIHLVRWEVTCKDMRHGGLGLRYLKDFNHALLGKWLWRFPIERKSLWRRVIVGKFGEVQGGWTLERFWWDMWVGDSKLKDLFPLLFRIAANNSAIVADLWGRQEGGGGGWEVHFRRPFQDWELEEVNRFLGYISAVRVQEGEDFLVWKIERKGTFKVNSYYRSLKEDNSPLFPVKEVWGSYAPLRTRFFAWEAVWGKISTIDMLMRRGWSMANRCNLCKENEETANHILIHCGKTRDLWNLLFSSFGVVWVLPDSVRNVLLEWKMKGMGKKRSVVWKMAPICLFWCIWGERNRRTFLEEEMTNTSLRKLFLRSLLEWSQQFVDLDLDHLSFRNLMGDILFTLLHIVCSVGLHTVLELSAMVERMESSQLTTLNLTNDDLVKDHLRHLMGGRSHVENELLCRFVFPERPGTLMKFLDTFSPRWNISLFHYRGQGEAGANVLVGIQVPETEMTEFKRRADALGYEYAVETSNKAYLLLMH</sequence>
<evidence type="ECO:0000256" key="15">
    <source>
        <dbReference type="SAM" id="MobiDB-lite"/>
    </source>
</evidence>
<dbReference type="SUPFAM" id="SSF56219">
    <property type="entry name" value="DNase I-like"/>
    <property type="match status" value="1"/>
</dbReference>
<evidence type="ECO:0000256" key="10">
    <source>
        <dbReference type="ARBA" id="ARBA00022640"/>
    </source>
</evidence>
<dbReference type="SUPFAM" id="SSF55021">
    <property type="entry name" value="ACT-like"/>
    <property type="match status" value="2"/>
</dbReference>
<protein>
    <recommendedName>
        <fullName evidence="6">threonine ammonia-lyase</fullName>
        <ecNumber evidence="6">4.3.1.19</ecNumber>
    </recommendedName>
</protein>
<comment type="subcellular location">
    <subcellularLocation>
        <location evidence="3">Plastid</location>
        <location evidence="3">Chloroplast</location>
    </subcellularLocation>
</comment>
<dbReference type="InterPro" id="IPR026960">
    <property type="entry name" value="RVT-Znf"/>
</dbReference>
<evidence type="ECO:0000256" key="13">
    <source>
        <dbReference type="ARBA" id="ARBA00023239"/>
    </source>
</evidence>
<dbReference type="EMBL" id="QGNW01000029">
    <property type="protein sequence ID" value="RVX11799.1"/>
    <property type="molecule type" value="Genomic_DNA"/>
</dbReference>
<evidence type="ECO:0000256" key="6">
    <source>
        <dbReference type="ARBA" id="ARBA00012096"/>
    </source>
</evidence>
<evidence type="ECO:0000259" key="16">
    <source>
        <dbReference type="PROSITE" id="PS50878"/>
    </source>
</evidence>
<dbReference type="PROSITE" id="PS51672">
    <property type="entry name" value="ACT_LIKE"/>
    <property type="match status" value="1"/>
</dbReference>
<evidence type="ECO:0000256" key="4">
    <source>
        <dbReference type="ARBA" id="ARBA00004810"/>
    </source>
</evidence>
<evidence type="ECO:0000313" key="19">
    <source>
        <dbReference type="Proteomes" id="UP000288805"/>
    </source>
</evidence>
<evidence type="ECO:0000256" key="1">
    <source>
        <dbReference type="ARBA" id="ARBA00001274"/>
    </source>
</evidence>
<proteinExistence type="inferred from homology"/>
<feature type="domain" description="Reverse transcriptase" evidence="16">
    <location>
        <begin position="948"/>
        <end position="1228"/>
    </location>
</feature>
<dbReference type="InterPro" id="IPR038110">
    <property type="entry name" value="TD_ACT-like_sf"/>
</dbReference>
<keyword evidence="7" id="KW-0150">Chloroplast</keyword>
<dbReference type="GO" id="GO:0004794">
    <property type="term" value="F:threonine deaminase activity"/>
    <property type="evidence" value="ECO:0007669"/>
    <property type="project" value="UniProtKB-EC"/>
</dbReference>
<dbReference type="InterPro" id="IPR036052">
    <property type="entry name" value="TrpB-like_PALP_sf"/>
</dbReference>
<organism evidence="18 19">
    <name type="scientific">Vitis vinifera</name>
    <name type="common">Grape</name>
    <dbReference type="NCBI Taxonomy" id="29760"/>
    <lineage>
        <taxon>Eukaryota</taxon>
        <taxon>Viridiplantae</taxon>
        <taxon>Streptophyta</taxon>
        <taxon>Embryophyta</taxon>
        <taxon>Tracheophyta</taxon>
        <taxon>Spermatophyta</taxon>
        <taxon>Magnoliopsida</taxon>
        <taxon>eudicotyledons</taxon>
        <taxon>Gunneridae</taxon>
        <taxon>Pentapetalae</taxon>
        <taxon>rosids</taxon>
        <taxon>Vitales</taxon>
        <taxon>Vitaceae</taxon>
        <taxon>Viteae</taxon>
        <taxon>Vitis</taxon>
    </lineage>
</organism>
<dbReference type="GO" id="GO:0009097">
    <property type="term" value="P:isoleucine biosynthetic process"/>
    <property type="evidence" value="ECO:0007669"/>
    <property type="project" value="UniProtKB-UniPathway"/>
</dbReference>
<comment type="caution">
    <text evidence="18">The sequence shown here is derived from an EMBL/GenBank/DDBJ whole genome shotgun (WGS) entry which is preliminary data.</text>
</comment>
<dbReference type="GO" id="GO:0003941">
    <property type="term" value="F:L-serine ammonia-lyase activity"/>
    <property type="evidence" value="ECO:0007669"/>
    <property type="project" value="UniProtKB-ARBA"/>
</dbReference>
<dbReference type="InterPro" id="IPR050147">
    <property type="entry name" value="Ser/Thr_Dehydratase"/>
</dbReference>
<evidence type="ECO:0000256" key="8">
    <source>
        <dbReference type="ARBA" id="ARBA00022605"/>
    </source>
</evidence>
<dbReference type="Pfam" id="PF03372">
    <property type="entry name" value="Exo_endo_phos"/>
    <property type="match status" value="1"/>
</dbReference>
<dbReference type="CDD" id="cd04907">
    <property type="entry name" value="ACT_ThrD-I_2"/>
    <property type="match status" value="1"/>
</dbReference>
<dbReference type="InterPro" id="IPR001926">
    <property type="entry name" value="TrpB-like_PALP"/>
</dbReference>
<comment type="catalytic activity">
    <reaction evidence="1">
        <text>L-threonine = 2-oxobutanoate + NH4(+)</text>
        <dbReference type="Rhea" id="RHEA:22108"/>
        <dbReference type="ChEBI" id="CHEBI:16763"/>
        <dbReference type="ChEBI" id="CHEBI:28938"/>
        <dbReference type="ChEBI" id="CHEBI:57926"/>
        <dbReference type="EC" id="4.3.1.19"/>
    </reaction>
</comment>
<keyword evidence="14" id="KW-0100">Branched-chain amino acid biosynthesis</keyword>
<reference evidence="18 19" key="1">
    <citation type="journal article" date="2018" name="PLoS Genet.">
        <title>Population sequencing reveals clonal diversity and ancestral inbreeding in the grapevine cultivar Chardonnay.</title>
        <authorList>
            <person name="Roach M.J."/>
            <person name="Johnson D.L."/>
            <person name="Bohlmann J."/>
            <person name="van Vuuren H.J."/>
            <person name="Jones S.J."/>
            <person name="Pretorius I.S."/>
            <person name="Schmidt S.A."/>
            <person name="Borneman A.R."/>
        </authorList>
    </citation>
    <scope>NUCLEOTIDE SEQUENCE [LARGE SCALE GENOMIC DNA]</scope>
    <source>
        <strain evidence="19">cv. Chardonnay</strain>
        <tissue evidence="18">Leaf</tissue>
    </source>
</reference>
<comment type="cofactor">
    <cofactor evidence="2">
        <name>pyridoxal 5'-phosphate</name>
        <dbReference type="ChEBI" id="CHEBI:597326"/>
    </cofactor>
</comment>
<dbReference type="FunFam" id="3.40.1020.10:FF:000003">
    <property type="entry name" value="Threonine dehydratase"/>
    <property type="match status" value="1"/>
</dbReference>
<evidence type="ECO:0000256" key="5">
    <source>
        <dbReference type="ARBA" id="ARBA00010869"/>
    </source>
</evidence>
<dbReference type="InterPro" id="IPR000477">
    <property type="entry name" value="RT_dom"/>
</dbReference>
<keyword evidence="11" id="KW-0677">Repeat</keyword>
<dbReference type="InterPro" id="IPR036691">
    <property type="entry name" value="Endo/exonu/phosph_ase_sf"/>
</dbReference>
<accession>A0A438JS84</accession>
<feature type="compositionally biased region" description="Low complexity" evidence="15">
    <location>
        <begin position="50"/>
        <end position="63"/>
    </location>
</feature>
<evidence type="ECO:0000256" key="7">
    <source>
        <dbReference type="ARBA" id="ARBA00022528"/>
    </source>
</evidence>
<feature type="region of interest" description="Disordered" evidence="15">
    <location>
        <begin position="49"/>
        <end position="77"/>
    </location>
</feature>
<keyword evidence="8" id="KW-0028">Amino-acid biosynthesis</keyword>
<evidence type="ECO:0000313" key="18">
    <source>
        <dbReference type="EMBL" id="RVX11799.1"/>
    </source>
</evidence>
<dbReference type="Proteomes" id="UP000288805">
    <property type="component" value="Unassembled WGS sequence"/>
</dbReference>
<dbReference type="Gene3D" id="3.40.1020.10">
    <property type="entry name" value="Biosynthetic Threonine Deaminase, Domain 3"/>
    <property type="match status" value="2"/>
</dbReference>
<gene>
    <name evidence="18" type="primary">OMR1_2</name>
    <name evidence="18" type="ORF">CK203_009456</name>
</gene>
<dbReference type="PANTHER" id="PTHR48078:SF11">
    <property type="entry name" value="THREONINE DEHYDRATASE, MITOCHONDRIAL"/>
    <property type="match status" value="1"/>
</dbReference>
<comment type="pathway">
    <text evidence="4">Amino-acid biosynthesis; L-isoleucine biosynthesis; 2-oxobutanoate from L-threonine: step 1/1.</text>
</comment>
<evidence type="ECO:0000259" key="17">
    <source>
        <dbReference type="PROSITE" id="PS51672"/>
    </source>
</evidence>
<keyword evidence="13" id="KW-0456">Lyase</keyword>
<evidence type="ECO:0000256" key="14">
    <source>
        <dbReference type="ARBA" id="ARBA00023304"/>
    </source>
</evidence>
<dbReference type="InterPro" id="IPR005135">
    <property type="entry name" value="Endo/exonuclease/phosphatase"/>
</dbReference>
<dbReference type="FunFam" id="3.40.50.1100:FF:000005">
    <property type="entry name" value="Threonine dehydratase catabolic"/>
    <property type="match status" value="1"/>
</dbReference>
<dbReference type="Pfam" id="PF00291">
    <property type="entry name" value="PALP"/>
    <property type="match status" value="2"/>
</dbReference>
<evidence type="ECO:0000256" key="11">
    <source>
        <dbReference type="ARBA" id="ARBA00022737"/>
    </source>
</evidence>
<dbReference type="CDD" id="cd01650">
    <property type="entry name" value="RT_nLTR_like"/>
    <property type="match status" value="1"/>
</dbReference>
<keyword evidence="12" id="KW-0663">Pyridoxal phosphate</keyword>
<dbReference type="SUPFAM" id="SSF53686">
    <property type="entry name" value="Tryptophan synthase beta subunit-like PLP-dependent enzymes"/>
    <property type="match status" value="1"/>
</dbReference>
<keyword evidence="9" id="KW-0412">Isoleucine biosynthesis</keyword>
<dbReference type="InterPro" id="IPR000634">
    <property type="entry name" value="Ser/Thr_deHydtase_PyrdxlP-BS"/>
</dbReference>
<evidence type="ECO:0000256" key="12">
    <source>
        <dbReference type="ARBA" id="ARBA00022898"/>
    </source>
</evidence>
<feature type="domain" description="ACT-like" evidence="17">
    <location>
        <begin position="1660"/>
        <end position="1731"/>
    </location>
</feature>
<dbReference type="Pfam" id="PF00585">
    <property type="entry name" value="Thr_dehydrat_C"/>
    <property type="match status" value="2"/>
</dbReference>
<dbReference type="Gene3D" id="3.60.10.10">
    <property type="entry name" value="Endonuclease/exonuclease/phosphatase"/>
    <property type="match status" value="1"/>
</dbReference>
<comment type="similarity">
    <text evidence="5">Belongs to the serine/threonine dehydratase family.</text>
</comment>
<name>A0A438JS84_VITVI</name>
<dbReference type="PROSITE" id="PS00165">
    <property type="entry name" value="DEHYDRATASE_SER_THR"/>
    <property type="match status" value="1"/>
</dbReference>
<dbReference type="GO" id="GO:0030170">
    <property type="term" value="F:pyridoxal phosphate binding"/>
    <property type="evidence" value="ECO:0007669"/>
    <property type="project" value="InterPro"/>
</dbReference>